<gene>
    <name evidence="1" type="ORF">C900_03282</name>
</gene>
<dbReference type="AlphaFoldDB" id="L8JU80"/>
<protein>
    <recommendedName>
        <fullName evidence="3">STAS/SEC14 domain-containing protein</fullName>
    </recommendedName>
</protein>
<evidence type="ECO:0000313" key="2">
    <source>
        <dbReference type="Proteomes" id="UP000011135"/>
    </source>
</evidence>
<dbReference type="EMBL" id="AMZN01000048">
    <property type="protein sequence ID" value="ELR70847.1"/>
    <property type="molecule type" value="Genomic_DNA"/>
</dbReference>
<keyword evidence="2" id="KW-1185">Reference proteome</keyword>
<dbReference type="RefSeq" id="WP_009580646.1">
    <property type="nucleotide sequence ID" value="NZ_AMZN01000048.1"/>
</dbReference>
<evidence type="ECO:0000313" key="1">
    <source>
        <dbReference type="EMBL" id="ELR70847.1"/>
    </source>
</evidence>
<dbReference type="Proteomes" id="UP000011135">
    <property type="component" value="Unassembled WGS sequence"/>
</dbReference>
<sequence length="124" mass="14730">MDKKVNCYYDQEKGIFYKKLSGDIYLGDLITSWESIIHAKLFPDHTKQFIIDYREARLRVDPDRVKDIANIYKERNHIFSKAKVALIMQKPEQVIMPILVNEEQCGVEFKPFYTEEAAVEWLNR</sequence>
<evidence type="ECO:0008006" key="3">
    <source>
        <dbReference type="Google" id="ProtNLM"/>
    </source>
</evidence>
<name>L8JU80_9BACT</name>
<accession>L8JU80</accession>
<proteinExistence type="predicted"/>
<organism evidence="1 2">
    <name type="scientific">Fulvivirga imtechensis AK7</name>
    <dbReference type="NCBI Taxonomy" id="1237149"/>
    <lineage>
        <taxon>Bacteria</taxon>
        <taxon>Pseudomonadati</taxon>
        <taxon>Bacteroidota</taxon>
        <taxon>Cytophagia</taxon>
        <taxon>Cytophagales</taxon>
        <taxon>Fulvivirgaceae</taxon>
        <taxon>Fulvivirga</taxon>
    </lineage>
</organism>
<comment type="caution">
    <text evidence="1">The sequence shown here is derived from an EMBL/GenBank/DDBJ whole genome shotgun (WGS) entry which is preliminary data.</text>
</comment>
<reference evidence="1 2" key="1">
    <citation type="submission" date="2012-12" db="EMBL/GenBank/DDBJ databases">
        <title>Genome assembly of Fulvivirga imtechensis AK7.</title>
        <authorList>
            <person name="Nupur N."/>
            <person name="Khatri I."/>
            <person name="Kumar R."/>
            <person name="Subramanian S."/>
            <person name="Pinnaka A."/>
        </authorList>
    </citation>
    <scope>NUCLEOTIDE SEQUENCE [LARGE SCALE GENOMIC DNA]</scope>
    <source>
        <strain evidence="1 2">AK7</strain>
    </source>
</reference>
<dbReference type="OrthoDB" id="1122883at2"/>
<dbReference type="eggNOG" id="ENOG5033934">
    <property type="taxonomic scope" value="Bacteria"/>
</dbReference>